<name>A0ABC9X0Z2_GRUJA</name>
<dbReference type="AlphaFoldDB" id="A0ABC9X0Z2"/>
<keyword evidence="2" id="KW-1185">Reference proteome</keyword>
<proteinExistence type="predicted"/>
<dbReference type="EMBL" id="BAAFJT010000006">
    <property type="protein sequence ID" value="GAB0191343.1"/>
    <property type="molecule type" value="Genomic_DNA"/>
</dbReference>
<evidence type="ECO:0000313" key="1">
    <source>
        <dbReference type="EMBL" id="GAB0191343.1"/>
    </source>
</evidence>
<comment type="caution">
    <text evidence="1">The sequence shown here is derived from an EMBL/GenBank/DDBJ whole genome shotgun (WGS) entry which is preliminary data.</text>
</comment>
<accession>A0ABC9X0Z2</accession>
<gene>
    <name evidence="1" type="ORF">GRJ2_001599600</name>
</gene>
<organism evidence="1 2">
    <name type="scientific">Grus japonensis</name>
    <name type="common">Japanese crane</name>
    <name type="synonym">Red-crowned crane</name>
    <dbReference type="NCBI Taxonomy" id="30415"/>
    <lineage>
        <taxon>Eukaryota</taxon>
        <taxon>Metazoa</taxon>
        <taxon>Chordata</taxon>
        <taxon>Craniata</taxon>
        <taxon>Vertebrata</taxon>
        <taxon>Euteleostomi</taxon>
        <taxon>Archelosauria</taxon>
        <taxon>Archosauria</taxon>
        <taxon>Dinosauria</taxon>
        <taxon>Saurischia</taxon>
        <taxon>Theropoda</taxon>
        <taxon>Coelurosauria</taxon>
        <taxon>Aves</taxon>
        <taxon>Neognathae</taxon>
        <taxon>Neoaves</taxon>
        <taxon>Gruiformes</taxon>
        <taxon>Gruidae</taxon>
        <taxon>Grus</taxon>
    </lineage>
</organism>
<reference evidence="1 2" key="1">
    <citation type="submission" date="2024-06" db="EMBL/GenBank/DDBJ databases">
        <title>The draft genome of Grus japonensis, version 3.</title>
        <authorList>
            <person name="Nabeshima K."/>
            <person name="Suzuki S."/>
            <person name="Onuma M."/>
        </authorList>
    </citation>
    <scope>NUCLEOTIDE SEQUENCE [LARGE SCALE GENOMIC DNA]</scope>
    <source>
        <strain evidence="1 2">451A</strain>
    </source>
</reference>
<protein>
    <submittedName>
        <fullName evidence="1">Uncharacterized protein</fullName>
    </submittedName>
</protein>
<evidence type="ECO:0000313" key="2">
    <source>
        <dbReference type="Proteomes" id="UP001623348"/>
    </source>
</evidence>
<sequence length="69" mass="7537">MRSSRRGGLRTGGAGGADLKQLSVMIKAIFTDGLTLCPCCTNFESTENESSALKRMELKYGYTLTKELE</sequence>
<dbReference type="Proteomes" id="UP001623348">
    <property type="component" value="Unassembled WGS sequence"/>
</dbReference>